<evidence type="ECO:0000256" key="1">
    <source>
        <dbReference type="SAM" id="MobiDB-lite"/>
    </source>
</evidence>
<dbReference type="EMBL" id="HBEW01008357">
    <property type="protein sequence ID" value="CAD8588596.1"/>
    <property type="molecule type" value="Transcribed_RNA"/>
</dbReference>
<protein>
    <recommendedName>
        <fullName evidence="3">SnoaL-like domain-containing protein</fullName>
    </recommendedName>
</protein>
<sequence length="285" mass="31366">MRATCHASPSSSSRVVFARHQSRRIGTSASKSASASVKTRATAGTDDEFRASVEGMSADPCDDFVCKSSPAVERTLKTVLKDINALRGTTRSTSSYAPDVVYDDGVLKFRGADKYKKYCSYIENNLKQATSRVTSISMVDGGLDAARVTWELNGVNDIGRVGVDIECTYKMNLITGRILEHREMWVVNPSRTDAQAGALLESTRKAHALPLNIMETYDGVKKSMDDVLRKFSVDNDDDASKDMYTDPNDPMKFFQNEDTSKTDILQLATAAAVLFLITKVFQVLN</sequence>
<dbReference type="AlphaFoldDB" id="A0A7S0KR00"/>
<organism evidence="2">
    <name type="scientific">Ostreococcus mediterraneus</name>
    <dbReference type="NCBI Taxonomy" id="1486918"/>
    <lineage>
        <taxon>Eukaryota</taxon>
        <taxon>Viridiplantae</taxon>
        <taxon>Chlorophyta</taxon>
        <taxon>Mamiellophyceae</taxon>
        <taxon>Mamiellales</taxon>
        <taxon>Bathycoccaceae</taxon>
        <taxon>Ostreococcus</taxon>
    </lineage>
</organism>
<proteinExistence type="predicted"/>
<dbReference type="GO" id="GO:0009507">
    <property type="term" value="C:chloroplast"/>
    <property type="evidence" value="ECO:0007669"/>
    <property type="project" value="TreeGrafter"/>
</dbReference>
<evidence type="ECO:0000313" key="2">
    <source>
        <dbReference type="EMBL" id="CAD8588596.1"/>
    </source>
</evidence>
<feature type="compositionally biased region" description="Low complexity" evidence="1">
    <location>
        <begin position="27"/>
        <end position="41"/>
    </location>
</feature>
<evidence type="ECO:0008006" key="3">
    <source>
        <dbReference type="Google" id="ProtNLM"/>
    </source>
</evidence>
<reference evidence="2" key="1">
    <citation type="submission" date="2021-01" db="EMBL/GenBank/DDBJ databases">
        <authorList>
            <person name="Corre E."/>
            <person name="Pelletier E."/>
            <person name="Niang G."/>
            <person name="Scheremetjew M."/>
            <person name="Finn R."/>
            <person name="Kale V."/>
            <person name="Holt S."/>
            <person name="Cochrane G."/>
            <person name="Meng A."/>
            <person name="Brown T."/>
            <person name="Cohen L."/>
        </authorList>
    </citation>
    <scope>NUCLEOTIDE SEQUENCE</scope>
    <source>
        <strain evidence="2">Clade-D-RCC2572</strain>
    </source>
</reference>
<dbReference type="PANTHER" id="PTHR36334:SF1">
    <property type="entry name" value="PROTEIN, PUTATIVE (DUF2358)-RELATED"/>
    <property type="match status" value="1"/>
</dbReference>
<dbReference type="InterPro" id="IPR032710">
    <property type="entry name" value="NTF2-like_dom_sf"/>
</dbReference>
<dbReference type="SUPFAM" id="SSF54427">
    <property type="entry name" value="NTF2-like"/>
    <property type="match status" value="1"/>
</dbReference>
<accession>A0A7S0KR00</accession>
<name>A0A7S0KR00_9CHLO</name>
<dbReference type="PANTHER" id="PTHR36334">
    <property type="entry name" value="PROTEIN, PUTATIVE (DUF2358)-RELATED"/>
    <property type="match status" value="1"/>
</dbReference>
<gene>
    <name evidence="2" type="ORF">OMED0929_LOCUS7050</name>
</gene>
<feature type="region of interest" description="Disordered" evidence="1">
    <location>
        <begin position="1"/>
        <end position="41"/>
    </location>
</feature>